<dbReference type="STRING" id="1026882.MAMP_00303"/>
<dbReference type="OrthoDB" id="7348799at2"/>
<feature type="domain" description="Phosphatidic acid phosphatase type 2/haloperoxidase" evidence="2">
    <location>
        <begin position="91"/>
        <end position="221"/>
    </location>
</feature>
<dbReference type="Gene3D" id="1.20.144.10">
    <property type="entry name" value="Phosphatidic acid phosphatase type 2/haloperoxidase"/>
    <property type="match status" value="1"/>
</dbReference>
<keyword evidence="1" id="KW-0812">Transmembrane</keyword>
<feature type="transmembrane region" description="Helical" evidence="1">
    <location>
        <begin position="88"/>
        <end position="106"/>
    </location>
</feature>
<keyword evidence="1" id="KW-1133">Transmembrane helix</keyword>
<dbReference type="SUPFAM" id="SSF48317">
    <property type="entry name" value="Acid phosphatase/Vanadium-dependent haloperoxidase"/>
    <property type="match status" value="1"/>
</dbReference>
<comment type="caution">
    <text evidence="3">The sequence shown here is derived from an EMBL/GenBank/DDBJ whole genome shotgun (WGS) entry which is preliminary data.</text>
</comment>
<reference evidence="3 4" key="1">
    <citation type="journal article" date="2011" name="J. Bacteriol.">
        <title>Draft genome sequence of Methylophaga aminisulfidivorans MP T.</title>
        <authorList>
            <person name="Han G.H."/>
            <person name="Kim W."/>
            <person name="Chun J."/>
            <person name="Kim S.W."/>
        </authorList>
    </citation>
    <scope>NUCLEOTIDE SEQUENCE [LARGE SCALE GENOMIC DNA]</scope>
    <source>
        <strain evidence="4">MP(T)</strain>
    </source>
</reference>
<feature type="transmembrane region" description="Helical" evidence="1">
    <location>
        <begin position="201"/>
        <end position="219"/>
    </location>
</feature>
<keyword evidence="1" id="KW-0472">Membrane</keyword>
<evidence type="ECO:0000259" key="2">
    <source>
        <dbReference type="Pfam" id="PF01569"/>
    </source>
</evidence>
<accession>F5T0T8</accession>
<dbReference type="RefSeq" id="WP_007146188.1">
    <property type="nucleotide sequence ID" value="NZ_AFIG01000002.1"/>
</dbReference>
<organism evidence="3 4">
    <name type="scientific">Methylophaga aminisulfidivorans MP</name>
    <dbReference type="NCBI Taxonomy" id="1026882"/>
    <lineage>
        <taxon>Bacteria</taxon>
        <taxon>Pseudomonadati</taxon>
        <taxon>Pseudomonadota</taxon>
        <taxon>Gammaproteobacteria</taxon>
        <taxon>Thiotrichales</taxon>
        <taxon>Piscirickettsiaceae</taxon>
        <taxon>Methylophaga</taxon>
    </lineage>
</organism>
<dbReference type="EMBL" id="AFIG01000002">
    <property type="protein sequence ID" value="EGL53940.1"/>
    <property type="molecule type" value="Genomic_DNA"/>
</dbReference>
<feature type="transmembrane region" description="Helical" evidence="1">
    <location>
        <begin position="12"/>
        <end position="37"/>
    </location>
</feature>
<keyword evidence="4" id="KW-1185">Reference proteome</keyword>
<dbReference type="Proteomes" id="UP000003544">
    <property type="component" value="Unassembled WGS sequence"/>
</dbReference>
<evidence type="ECO:0000313" key="4">
    <source>
        <dbReference type="Proteomes" id="UP000003544"/>
    </source>
</evidence>
<evidence type="ECO:0000313" key="3">
    <source>
        <dbReference type="EMBL" id="EGL53940.1"/>
    </source>
</evidence>
<name>F5T0T8_9GAMM</name>
<feature type="transmembrane region" description="Helical" evidence="1">
    <location>
        <begin position="57"/>
        <end position="76"/>
    </location>
</feature>
<feature type="transmembrane region" description="Helical" evidence="1">
    <location>
        <begin position="171"/>
        <end position="189"/>
    </location>
</feature>
<proteinExistence type="predicted"/>
<dbReference type="Pfam" id="PF01569">
    <property type="entry name" value="PAP2"/>
    <property type="match status" value="1"/>
</dbReference>
<protein>
    <recommendedName>
        <fullName evidence="2">Phosphatidic acid phosphatase type 2/haloperoxidase domain-containing protein</fullName>
    </recommendedName>
</protein>
<dbReference type="InterPro" id="IPR000326">
    <property type="entry name" value="PAP2/HPO"/>
</dbReference>
<dbReference type="InterPro" id="IPR036938">
    <property type="entry name" value="PAP2/HPO_sf"/>
</dbReference>
<dbReference type="AlphaFoldDB" id="F5T0T8"/>
<sequence>MPYSRWILFPVIIYLVSIFYLQGLNGDYVIAQIIYGAEGGSWVLKKHWLTETLIHKWGHHLVIALYISIMGIYVISFRNKRLSNYNSGLKYLVIGIPLGTLIVSLLKHVTHISCPWDLTAFGGDQPYFPWVRSILESNIKESGQCFPAGHASSAYTYFTLFFFSRNYFPDYAKTVLLCVLFFGLIYGVSQQLRGAHFLSHDLTSALICWFSSLALWIYFSRENTLKKSKILIDSGEEND</sequence>
<dbReference type="eggNOG" id="COG3907">
    <property type="taxonomic scope" value="Bacteria"/>
</dbReference>
<evidence type="ECO:0000256" key="1">
    <source>
        <dbReference type="SAM" id="Phobius"/>
    </source>
</evidence>
<dbReference type="CDD" id="cd03396">
    <property type="entry name" value="PAP2_like_6"/>
    <property type="match status" value="1"/>
</dbReference>
<gene>
    <name evidence="3" type="ORF">MAMP_00303</name>
</gene>